<dbReference type="PANTHER" id="PTHR12475:SF4">
    <property type="entry name" value="PROTEIN THEM6"/>
    <property type="match status" value="1"/>
</dbReference>
<sequence>MTALQRAATTTSAVGVAAWIAPKLWRRAARFVAWPSKGSAWRIVALILMLINFKNLPFVWHFRLFRSYIYQIYLQPTPLPPRALFQPLVTRCARAPLSECDYNIHKSNSTYFTDADNARMQYMAVLLRTHNSSSGTGATANSAANGAANTGAGAPPAADGVGDNFIVALGAISCHFRREIKPYAGYEMWTRLLSWDRKWLYTITHFVAPGSGAPPSSYTLQPWRTPASSSRAGAGAGAAADPADPARAERLKKAVFATSIAKYVVKNGRLTVPPERVLADSGLLPPRPADKAEADDLVFSVESGAWTWEKVEEERVRGLRLAEMFNSLDGLHDEFTGGASGVLGEYNDLAF</sequence>
<evidence type="ECO:0008006" key="6">
    <source>
        <dbReference type="Google" id="ProtNLM"/>
    </source>
</evidence>
<dbReference type="PANTHER" id="PTHR12475">
    <property type="match status" value="1"/>
</dbReference>
<proteinExistence type="inferred from homology"/>
<keyword evidence="3" id="KW-0812">Transmembrane</keyword>
<dbReference type="InterPro" id="IPR051490">
    <property type="entry name" value="THEM6_lcsJ_thioesterase"/>
</dbReference>
<dbReference type="Pfam" id="PF13279">
    <property type="entry name" value="4HBT_2"/>
    <property type="match status" value="1"/>
</dbReference>
<evidence type="ECO:0000313" key="4">
    <source>
        <dbReference type="EMBL" id="KAF2462415.1"/>
    </source>
</evidence>
<dbReference type="AlphaFoldDB" id="A0A6A6PEI3"/>
<evidence type="ECO:0000256" key="2">
    <source>
        <dbReference type="SAM" id="MobiDB-lite"/>
    </source>
</evidence>
<comment type="similarity">
    <text evidence="1">Belongs to the lcsJ thioesterase family.</text>
</comment>
<accession>A0A6A6PEI3</accession>
<reference evidence="4" key="1">
    <citation type="journal article" date="2020" name="Stud. Mycol.">
        <title>101 Dothideomycetes genomes: a test case for predicting lifestyles and emergence of pathogens.</title>
        <authorList>
            <person name="Haridas S."/>
            <person name="Albert R."/>
            <person name="Binder M."/>
            <person name="Bloem J."/>
            <person name="Labutti K."/>
            <person name="Salamov A."/>
            <person name="Andreopoulos B."/>
            <person name="Baker S."/>
            <person name="Barry K."/>
            <person name="Bills G."/>
            <person name="Bluhm B."/>
            <person name="Cannon C."/>
            <person name="Castanera R."/>
            <person name="Culley D."/>
            <person name="Daum C."/>
            <person name="Ezra D."/>
            <person name="Gonzalez J."/>
            <person name="Henrissat B."/>
            <person name="Kuo A."/>
            <person name="Liang C."/>
            <person name="Lipzen A."/>
            <person name="Lutzoni F."/>
            <person name="Magnuson J."/>
            <person name="Mondo S."/>
            <person name="Nolan M."/>
            <person name="Ohm R."/>
            <person name="Pangilinan J."/>
            <person name="Park H.-J."/>
            <person name="Ramirez L."/>
            <person name="Alfaro M."/>
            <person name="Sun H."/>
            <person name="Tritt A."/>
            <person name="Yoshinaga Y."/>
            <person name="Zwiers L.-H."/>
            <person name="Turgeon B."/>
            <person name="Goodwin S."/>
            <person name="Spatafora J."/>
            <person name="Crous P."/>
            <person name="Grigoriev I."/>
        </authorList>
    </citation>
    <scope>NUCLEOTIDE SEQUENCE</scope>
    <source>
        <strain evidence="4">ATCC 16933</strain>
    </source>
</reference>
<keyword evidence="5" id="KW-1185">Reference proteome</keyword>
<gene>
    <name evidence="4" type="ORF">BDY21DRAFT_277905</name>
</gene>
<keyword evidence="3" id="KW-1133">Transmembrane helix</keyword>
<feature type="region of interest" description="Disordered" evidence="2">
    <location>
        <begin position="215"/>
        <end position="244"/>
    </location>
</feature>
<dbReference type="EMBL" id="MU001670">
    <property type="protein sequence ID" value="KAF2462415.1"/>
    <property type="molecule type" value="Genomic_DNA"/>
</dbReference>
<name>A0A6A6PEI3_9PEZI</name>
<evidence type="ECO:0000256" key="3">
    <source>
        <dbReference type="SAM" id="Phobius"/>
    </source>
</evidence>
<evidence type="ECO:0000313" key="5">
    <source>
        <dbReference type="Proteomes" id="UP000799766"/>
    </source>
</evidence>
<dbReference type="SUPFAM" id="SSF54637">
    <property type="entry name" value="Thioesterase/thiol ester dehydrase-isomerase"/>
    <property type="match status" value="1"/>
</dbReference>
<evidence type="ECO:0000256" key="1">
    <source>
        <dbReference type="ARBA" id="ARBA00038476"/>
    </source>
</evidence>
<dbReference type="OrthoDB" id="265761at2759"/>
<organism evidence="4 5">
    <name type="scientific">Lineolata rhizophorae</name>
    <dbReference type="NCBI Taxonomy" id="578093"/>
    <lineage>
        <taxon>Eukaryota</taxon>
        <taxon>Fungi</taxon>
        <taxon>Dikarya</taxon>
        <taxon>Ascomycota</taxon>
        <taxon>Pezizomycotina</taxon>
        <taxon>Dothideomycetes</taxon>
        <taxon>Dothideomycetes incertae sedis</taxon>
        <taxon>Lineolatales</taxon>
        <taxon>Lineolataceae</taxon>
        <taxon>Lineolata</taxon>
    </lineage>
</organism>
<dbReference type="InterPro" id="IPR029069">
    <property type="entry name" value="HotDog_dom_sf"/>
</dbReference>
<protein>
    <recommendedName>
        <fullName evidence="6">Capsule polysaccharide biosynthesis protein</fullName>
    </recommendedName>
</protein>
<feature type="compositionally biased region" description="Low complexity" evidence="2">
    <location>
        <begin position="226"/>
        <end position="243"/>
    </location>
</feature>
<feature type="transmembrane region" description="Helical" evidence="3">
    <location>
        <begin position="40"/>
        <end position="60"/>
    </location>
</feature>
<dbReference type="Proteomes" id="UP000799766">
    <property type="component" value="Unassembled WGS sequence"/>
</dbReference>
<keyword evidence="3" id="KW-0472">Membrane</keyword>